<comment type="caution">
    <text evidence="1">The sequence shown here is derived from an EMBL/GenBank/DDBJ whole genome shotgun (WGS) entry which is preliminary data.</text>
</comment>
<dbReference type="RefSeq" id="WP_045457100.1">
    <property type="nucleotide sequence ID" value="NZ_BBLT01000001.1"/>
</dbReference>
<name>A0A098L8B3_9BACT</name>
<dbReference type="CDD" id="cd00754">
    <property type="entry name" value="Ubl_MoaD"/>
    <property type="match status" value="1"/>
</dbReference>
<proteinExistence type="predicted"/>
<dbReference type="Proteomes" id="UP000030185">
    <property type="component" value="Unassembled WGS sequence"/>
</dbReference>
<dbReference type="InterPro" id="IPR012675">
    <property type="entry name" value="Beta-grasp_dom_sf"/>
</dbReference>
<accession>A0A098L8B3</accession>
<dbReference type="OrthoDB" id="894155at2"/>
<gene>
    <name evidence="1" type="ORF">MYP_141</name>
</gene>
<dbReference type="Pfam" id="PF02597">
    <property type="entry name" value="ThiS"/>
    <property type="match status" value="1"/>
</dbReference>
<protein>
    <submittedName>
        <fullName evidence="1">Uncharacterized protein</fullName>
    </submittedName>
</protein>
<dbReference type="InterPro" id="IPR003749">
    <property type="entry name" value="ThiS/MoaD-like"/>
</dbReference>
<organism evidence="1 2">
    <name type="scientific">Sporocytophaga myxococcoides</name>
    <dbReference type="NCBI Taxonomy" id="153721"/>
    <lineage>
        <taxon>Bacteria</taxon>
        <taxon>Pseudomonadati</taxon>
        <taxon>Bacteroidota</taxon>
        <taxon>Cytophagia</taxon>
        <taxon>Cytophagales</taxon>
        <taxon>Cytophagaceae</taxon>
        <taxon>Sporocytophaga</taxon>
    </lineage>
</organism>
<dbReference type="SUPFAM" id="SSF54285">
    <property type="entry name" value="MoaD/ThiS"/>
    <property type="match status" value="1"/>
</dbReference>
<sequence length="80" mass="9078">MKIKIQVFAALKDYLDPQFYIELQEGTTANEVRFQLLKEHPKAENILLKSKLAVNDCFVEGTYTLKDNEHLLIIPPSSGG</sequence>
<keyword evidence="2" id="KW-1185">Reference proteome</keyword>
<dbReference type="InterPro" id="IPR016155">
    <property type="entry name" value="Mopterin_synth/thiamin_S_b"/>
</dbReference>
<dbReference type="Gene3D" id="3.10.20.30">
    <property type="match status" value="1"/>
</dbReference>
<evidence type="ECO:0000313" key="2">
    <source>
        <dbReference type="Proteomes" id="UP000030185"/>
    </source>
</evidence>
<dbReference type="EMBL" id="BBLT01000001">
    <property type="protein sequence ID" value="GAL82915.1"/>
    <property type="molecule type" value="Genomic_DNA"/>
</dbReference>
<dbReference type="STRING" id="153721.MYP_141"/>
<dbReference type="eggNOG" id="COG1977">
    <property type="taxonomic scope" value="Bacteria"/>
</dbReference>
<reference evidence="1 2" key="1">
    <citation type="submission" date="2014-09" db="EMBL/GenBank/DDBJ databases">
        <title>Sporocytophaga myxococcoides PG-01 genome sequencing.</title>
        <authorList>
            <person name="Liu L."/>
            <person name="Gao P.J."/>
            <person name="Chen G.J."/>
            <person name="Wang L.S."/>
        </authorList>
    </citation>
    <scope>NUCLEOTIDE SEQUENCE [LARGE SCALE GENOMIC DNA]</scope>
    <source>
        <strain evidence="1 2">PG-01</strain>
    </source>
</reference>
<dbReference type="AlphaFoldDB" id="A0A098L8B3"/>
<evidence type="ECO:0000313" key="1">
    <source>
        <dbReference type="EMBL" id="GAL82915.1"/>
    </source>
</evidence>